<dbReference type="GO" id="GO:0007165">
    <property type="term" value="P:signal transduction"/>
    <property type="evidence" value="ECO:0007669"/>
    <property type="project" value="TreeGrafter"/>
</dbReference>
<feature type="region of interest" description="Disordered" evidence="7">
    <location>
        <begin position="301"/>
        <end position="353"/>
    </location>
</feature>
<feature type="domain" description="Protein kinase" evidence="8">
    <location>
        <begin position="1"/>
        <end position="174"/>
    </location>
</feature>
<feature type="compositionally biased region" description="Low complexity" evidence="7">
    <location>
        <begin position="301"/>
        <end position="312"/>
    </location>
</feature>
<dbReference type="OrthoDB" id="504170at2759"/>
<dbReference type="SUPFAM" id="SSF56112">
    <property type="entry name" value="Protein kinase-like (PK-like)"/>
    <property type="match status" value="1"/>
</dbReference>
<dbReference type="InterPro" id="IPR008271">
    <property type="entry name" value="Ser/Thr_kinase_AS"/>
</dbReference>
<accession>A0A0V0QU04</accession>
<evidence type="ECO:0000313" key="10">
    <source>
        <dbReference type="Proteomes" id="UP000054937"/>
    </source>
</evidence>
<keyword evidence="3" id="KW-0808">Transferase</keyword>
<name>A0A0V0QU04_PSEPJ</name>
<feature type="compositionally biased region" description="Polar residues" evidence="7">
    <location>
        <begin position="332"/>
        <end position="353"/>
    </location>
</feature>
<comment type="caution">
    <text evidence="9">The sequence shown here is derived from an EMBL/GenBank/DDBJ whole genome shotgun (WGS) entry which is preliminary data.</text>
</comment>
<evidence type="ECO:0000256" key="4">
    <source>
        <dbReference type="ARBA" id="ARBA00022741"/>
    </source>
</evidence>
<dbReference type="Pfam" id="PF00069">
    <property type="entry name" value="Pkinase"/>
    <property type="match status" value="1"/>
</dbReference>
<evidence type="ECO:0000256" key="2">
    <source>
        <dbReference type="ARBA" id="ARBA00022527"/>
    </source>
</evidence>
<keyword evidence="5 9" id="KW-0418">Kinase</keyword>
<dbReference type="PANTHER" id="PTHR43895">
    <property type="entry name" value="CALCIUM/CALMODULIN-DEPENDENT PROTEIN KINASE KINASE-RELATED"/>
    <property type="match status" value="1"/>
</dbReference>
<dbReference type="FunFam" id="1.10.510.10:FF:000571">
    <property type="entry name" value="Maternal embryonic leucine zipper kinase"/>
    <property type="match status" value="1"/>
</dbReference>
<organism evidence="9 10">
    <name type="scientific">Pseudocohnilembus persalinus</name>
    <name type="common">Ciliate</name>
    <dbReference type="NCBI Taxonomy" id="266149"/>
    <lineage>
        <taxon>Eukaryota</taxon>
        <taxon>Sar</taxon>
        <taxon>Alveolata</taxon>
        <taxon>Ciliophora</taxon>
        <taxon>Intramacronucleata</taxon>
        <taxon>Oligohymenophorea</taxon>
        <taxon>Scuticociliatia</taxon>
        <taxon>Philasterida</taxon>
        <taxon>Pseudocohnilembidae</taxon>
        <taxon>Pseudocohnilembus</taxon>
    </lineage>
</organism>
<comment type="subunit">
    <text evidence="1">Monomer.</text>
</comment>
<keyword evidence="6" id="KW-0067">ATP-binding</keyword>
<dbReference type="PROSITE" id="PS00108">
    <property type="entry name" value="PROTEIN_KINASE_ST"/>
    <property type="match status" value="1"/>
</dbReference>
<dbReference type="InterPro" id="IPR000719">
    <property type="entry name" value="Prot_kinase_dom"/>
</dbReference>
<keyword evidence="2" id="KW-0723">Serine/threonine-protein kinase</keyword>
<dbReference type="OMA" id="SEFITHY"/>
<proteinExistence type="predicted"/>
<dbReference type="InterPro" id="IPR011009">
    <property type="entry name" value="Kinase-like_dom_sf"/>
</dbReference>
<dbReference type="AlphaFoldDB" id="A0A0V0QU04"/>
<protein>
    <submittedName>
        <fullName evidence="9">Protein kinase-like domain</fullName>
    </submittedName>
</protein>
<keyword evidence="4" id="KW-0547">Nucleotide-binding</keyword>
<dbReference type="EMBL" id="LDAU01000105">
    <property type="protein sequence ID" value="KRX05759.1"/>
    <property type="molecule type" value="Genomic_DNA"/>
</dbReference>
<dbReference type="PROSITE" id="PS50011">
    <property type="entry name" value="PROTEIN_KINASE_DOM"/>
    <property type="match status" value="1"/>
</dbReference>
<dbReference type="PANTHER" id="PTHR43895:SF150">
    <property type="entry name" value="SERINE_THREONINE-PROTEIN KINASE STK11"/>
    <property type="match status" value="1"/>
</dbReference>
<dbReference type="InParanoid" id="A0A0V0QU04"/>
<evidence type="ECO:0000256" key="7">
    <source>
        <dbReference type="SAM" id="MobiDB-lite"/>
    </source>
</evidence>
<dbReference type="SMART" id="SM00220">
    <property type="entry name" value="S_TKc"/>
    <property type="match status" value="1"/>
</dbReference>
<evidence type="ECO:0000256" key="3">
    <source>
        <dbReference type="ARBA" id="ARBA00022679"/>
    </source>
</evidence>
<dbReference type="Proteomes" id="UP000054937">
    <property type="component" value="Unassembled WGS sequence"/>
</dbReference>
<dbReference type="Gene3D" id="1.10.510.10">
    <property type="entry name" value="Transferase(Phosphotransferase) domain 1"/>
    <property type="match status" value="1"/>
</dbReference>
<evidence type="ECO:0000256" key="6">
    <source>
        <dbReference type="ARBA" id="ARBA00022840"/>
    </source>
</evidence>
<reference evidence="9 10" key="1">
    <citation type="journal article" date="2015" name="Sci. Rep.">
        <title>Genome of the facultative scuticociliatosis pathogen Pseudocohnilembus persalinus provides insight into its virulence through horizontal gene transfer.</title>
        <authorList>
            <person name="Xiong J."/>
            <person name="Wang G."/>
            <person name="Cheng J."/>
            <person name="Tian M."/>
            <person name="Pan X."/>
            <person name="Warren A."/>
            <person name="Jiang C."/>
            <person name="Yuan D."/>
            <person name="Miao W."/>
        </authorList>
    </citation>
    <scope>NUCLEOTIDE SEQUENCE [LARGE SCALE GENOMIC DNA]</scope>
    <source>
        <strain evidence="9">36N120E</strain>
    </source>
</reference>
<feature type="compositionally biased region" description="Polar residues" evidence="7">
    <location>
        <begin position="262"/>
        <end position="277"/>
    </location>
</feature>
<evidence type="ECO:0000313" key="9">
    <source>
        <dbReference type="EMBL" id="KRX05759.1"/>
    </source>
</evidence>
<gene>
    <name evidence="9" type="ORF">PPERSA_09899</name>
</gene>
<evidence type="ECO:0000256" key="1">
    <source>
        <dbReference type="ARBA" id="ARBA00011245"/>
    </source>
</evidence>
<dbReference type="GO" id="GO:0004674">
    <property type="term" value="F:protein serine/threonine kinase activity"/>
    <property type="evidence" value="ECO:0007669"/>
    <property type="project" value="UniProtKB-KW"/>
</dbReference>
<evidence type="ECO:0000256" key="5">
    <source>
        <dbReference type="ARBA" id="ARBA00022777"/>
    </source>
</evidence>
<evidence type="ECO:0000259" key="8">
    <source>
        <dbReference type="PROSITE" id="PS50011"/>
    </source>
</evidence>
<sequence>MEYIEGGELFAKIKQKAREKDACRYYYQLINAIEYIHQLGIVHRDLKPENLLLDENDNLKIIDFGLSNQYEKNSLLKTACGSPCYAPPEMVSGQKYDGLKSDIWSSGIVLYAMISGHLPFEDKNTKELYKKIVKGEYKIPSWVTPRYQKFLAGLLNTNPEQRFDITQIKESEFITHYMKDQQIYKDKCSFMDLSIEKLKYNISIINEMEQQQEQLELTNFISKQSAIQMIENNKHNVITATYFLLEKKKIREDKQKEKEMEQSNNSKNKTKILSRNNINSFDTEAEINTTKDSDKLIQNSQQQSLNNKQQLQEIAEITCEPESENKNDERNQQNQSMKSLNSKAINQKQWDKA</sequence>
<dbReference type="GO" id="GO:0005524">
    <property type="term" value="F:ATP binding"/>
    <property type="evidence" value="ECO:0007669"/>
    <property type="project" value="UniProtKB-KW"/>
</dbReference>
<feature type="region of interest" description="Disordered" evidence="7">
    <location>
        <begin position="254"/>
        <end position="277"/>
    </location>
</feature>
<keyword evidence="10" id="KW-1185">Reference proteome</keyword>